<dbReference type="InterPro" id="IPR001810">
    <property type="entry name" value="F-box_dom"/>
</dbReference>
<evidence type="ECO:0000313" key="2">
    <source>
        <dbReference type="EMBL" id="RSL95324.1"/>
    </source>
</evidence>
<evidence type="ECO:0000259" key="1">
    <source>
        <dbReference type="PROSITE" id="PS50181"/>
    </source>
</evidence>
<gene>
    <name evidence="2" type="ORF">CEP52_012150</name>
</gene>
<proteinExistence type="predicted"/>
<dbReference type="EMBL" id="NKCK01000154">
    <property type="protein sequence ID" value="RSL95324.1"/>
    <property type="molecule type" value="Genomic_DNA"/>
</dbReference>
<accession>A0A428SZU1</accession>
<protein>
    <recommendedName>
        <fullName evidence="1">F-box domain-containing protein</fullName>
    </recommendedName>
</protein>
<organism evidence="2 3">
    <name type="scientific">Fusarium oligoseptatum</name>
    <dbReference type="NCBI Taxonomy" id="2604345"/>
    <lineage>
        <taxon>Eukaryota</taxon>
        <taxon>Fungi</taxon>
        <taxon>Dikarya</taxon>
        <taxon>Ascomycota</taxon>
        <taxon>Pezizomycotina</taxon>
        <taxon>Sordariomycetes</taxon>
        <taxon>Hypocreomycetidae</taxon>
        <taxon>Hypocreales</taxon>
        <taxon>Nectriaceae</taxon>
        <taxon>Fusarium</taxon>
        <taxon>Fusarium solani species complex</taxon>
    </lineage>
</organism>
<name>A0A428SZU1_9HYPO</name>
<dbReference type="Proteomes" id="UP000287144">
    <property type="component" value="Unassembled WGS sequence"/>
</dbReference>
<dbReference type="AlphaFoldDB" id="A0A428SZU1"/>
<sequence>MGALERFITCRYTFDAFDRLYNPVNLTDFTWETRRCNLAMQSPLERIPVEVLREILSELEIQDQIAVALCSQYLWVKVVSVIHEHLRSNHHKLSWAGTSIVSFPGLTEELPESILDTIPEANRGAGPNCLRDWTLNAIANCEKAPDPGCRVLIRAFWKHIRSSGIPDSLHQRMESCLDIHTRKNGACYLRNLTTKEYIRLELTEKETGTTATAIGHSWLTLDLLVVWLASVIHGPLRAVSDWGSIAETEEWAREFISGGGDPPTDESIDGFFKGVDVLILGNWAGHCLDVVDEASEEMIVDWLDRTSDVERRARGWLIMIYTGSMDVKDVPEMRQYWEYWLEVLREEMGRDDYDGSS</sequence>
<keyword evidence="3" id="KW-1185">Reference proteome</keyword>
<comment type="caution">
    <text evidence="2">The sequence shown here is derived from an EMBL/GenBank/DDBJ whole genome shotgun (WGS) entry which is preliminary data.</text>
</comment>
<evidence type="ECO:0000313" key="3">
    <source>
        <dbReference type="Proteomes" id="UP000287144"/>
    </source>
</evidence>
<dbReference type="PROSITE" id="PS50181">
    <property type="entry name" value="FBOX"/>
    <property type="match status" value="1"/>
</dbReference>
<reference evidence="2 3" key="1">
    <citation type="submission" date="2017-06" db="EMBL/GenBank/DDBJ databases">
        <title>Comparative genomic analysis of Ambrosia Fusariam Clade fungi.</title>
        <authorList>
            <person name="Stajich J.E."/>
            <person name="Carrillo J."/>
            <person name="Kijimoto T."/>
            <person name="Eskalen A."/>
            <person name="O'Donnell K."/>
            <person name="Kasson M."/>
        </authorList>
    </citation>
    <scope>NUCLEOTIDE SEQUENCE [LARGE SCALE GENOMIC DNA]</scope>
    <source>
        <strain evidence="2 3">NRRL62579</strain>
    </source>
</reference>
<feature type="domain" description="F-box" evidence="1">
    <location>
        <begin position="41"/>
        <end position="89"/>
    </location>
</feature>